<dbReference type="Gene3D" id="3.10.300.10">
    <property type="entry name" value="Methylpurine-DNA glycosylase (MPG)"/>
    <property type="match status" value="1"/>
</dbReference>
<comment type="subunit">
    <text evidence="9">Binds MBD1. Binds SSBP1.</text>
</comment>
<dbReference type="FunFam" id="3.10.300.10:FF:000001">
    <property type="entry name" value="Putative 3-methyladenine DNA glycosylase"/>
    <property type="match status" value="1"/>
</dbReference>
<dbReference type="InterPro" id="IPR036995">
    <property type="entry name" value="MPG_sf"/>
</dbReference>
<evidence type="ECO:0000313" key="14">
    <source>
        <dbReference type="EMBL" id="KAJ6222058.1"/>
    </source>
</evidence>
<keyword evidence="15" id="KW-1185">Reference proteome</keyword>
<dbReference type="AlphaFoldDB" id="A0A9Q0MB83"/>
<evidence type="ECO:0000256" key="11">
    <source>
        <dbReference type="ARBA" id="ARBA00076879"/>
    </source>
</evidence>
<comment type="caution">
    <text evidence="14">The sequence shown here is derived from an EMBL/GenBank/DDBJ whole genome shotgun (WGS) entry which is preliminary data.</text>
</comment>
<dbReference type="CDD" id="cd00540">
    <property type="entry name" value="AAG"/>
    <property type="match status" value="1"/>
</dbReference>
<evidence type="ECO:0000313" key="15">
    <source>
        <dbReference type="Proteomes" id="UP001142055"/>
    </source>
</evidence>
<evidence type="ECO:0000256" key="3">
    <source>
        <dbReference type="ARBA" id="ARBA00009232"/>
    </source>
</evidence>
<evidence type="ECO:0000256" key="10">
    <source>
        <dbReference type="ARBA" id="ARBA00068926"/>
    </source>
</evidence>
<gene>
    <name evidence="14" type="ORF">RDWZM_000603</name>
</gene>
<dbReference type="Proteomes" id="UP001142055">
    <property type="component" value="Chromosome 1"/>
</dbReference>
<dbReference type="OMA" id="LPWRWYL"/>
<proteinExistence type="inferred from homology"/>
<dbReference type="InterPro" id="IPR003180">
    <property type="entry name" value="MPG"/>
</dbReference>
<dbReference type="HAMAP" id="MF_00527">
    <property type="entry name" value="3MGH"/>
    <property type="match status" value="1"/>
</dbReference>
<dbReference type="NCBIfam" id="TIGR00567">
    <property type="entry name" value="3mg"/>
    <property type="match status" value="1"/>
</dbReference>
<evidence type="ECO:0000256" key="5">
    <source>
        <dbReference type="ARBA" id="ARBA00022763"/>
    </source>
</evidence>
<dbReference type="InterPro" id="IPR011034">
    <property type="entry name" value="Formyl_transferase-like_C_sf"/>
</dbReference>
<evidence type="ECO:0000256" key="8">
    <source>
        <dbReference type="ARBA" id="ARBA00033426"/>
    </source>
</evidence>
<organism evidence="14 15">
    <name type="scientific">Blomia tropicalis</name>
    <name type="common">Mite</name>
    <dbReference type="NCBI Taxonomy" id="40697"/>
    <lineage>
        <taxon>Eukaryota</taxon>
        <taxon>Metazoa</taxon>
        <taxon>Ecdysozoa</taxon>
        <taxon>Arthropoda</taxon>
        <taxon>Chelicerata</taxon>
        <taxon>Arachnida</taxon>
        <taxon>Acari</taxon>
        <taxon>Acariformes</taxon>
        <taxon>Sarcoptiformes</taxon>
        <taxon>Astigmata</taxon>
        <taxon>Glycyphagoidea</taxon>
        <taxon>Echimyopodidae</taxon>
        <taxon>Blomia</taxon>
    </lineage>
</organism>
<keyword evidence="5" id="KW-0227">DNA damage</keyword>
<evidence type="ECO:0000256" key="1">
    <source>
        <dbReference type="ARBA" id="ARBA00000086"/>
    </source>
</evidence>
<accession>A0A9Q0MB83</accession>
<keyword evidence="6" id="KW-0378">Hydrolase</keyword>
<dbReference type="GO" id="GO:0003677">
    <property type="term" value="F:DNA binding"/>
    <property type="evidence" value="ECO:0007669"/>
    <property type="project" value="InterPro"/>
</dbReference>
<evidence type="ECO:0000256" key="2">
    <source>
        <dbReference type="ARBA" id="ARBA00002421"/>
    </source>
</evidence>
<comment type="function">
    <text evidence="2">Hydrolysis of the deoxyribose N-glycosidic bond to excise 3-methyladenine, and 7-methylguanine from the damaged DNA polymer formed by alkylation lesions.</text>
</comment>
<dbReference type="GO" id="GO:0006284">
    <property type="term" value="P:base-excision repair"/>
    <property type="evidence" value="ECO:0007669"/>
    <property type="project" value="InterPro"/>
</dbReference>
<dbReference type="EMBL" id="JAPWDV010000001">
    <property type="protein sequence ID" value="KAJ6222058.1"/>
    <property type="molecule type" value="Genomic_DNA"/>
</dbReference>
<reference evidence="14" key="1">
    <citation type="submission" date="2022-12" db="EMBL/GenBank/DDBJ databases">
        <title>Genome assemblies of Blomia tropicalis.</title>
        <authorList>
            <person name="Cui Y."/>
        </authorList>
    </citation>
    <scope>NUCLEOTIDE SEQUENCE</scope>
    <source>
        <tissue evidence="14">Adult mites</tissue>
    </source>
</reference>
<dbReference type="PANTHER" id="PTHR10429:SF0">
    <property type="entry name" value="DNA-3-METHYLADENINE GLYCOSYLASE"/>
    <property type="match status" value="1"/>
</dbReference>
<dbReference type="SUPFAM" id="SSF50486">
    <property type="entry name" value="FMT C-terminal domain-like"/>
    <property type="match status" value="1"/>
</dbReference>
<evidence type="ECO:0000256" key="4">
    <source>
        <dbReference type="ARBA" id="ARBA00012000"/>
    </source>
</evidence>
<evidence type="ECO:0000256" key="6">
    <source>
        <dbReference type="ARBA" id="ARBA00022801"/>
    </source>
</evidence>
<evidence type="ECO:0000256" key="13">
    <source>
        <dbReference type="ARBA" id="ARBA00082988"/>
    </source>
</evidence>
<evidence type="ECO:0000256" key="7">
    <source>
        <dbReference type="ARBA" id="ARBA00023204"/>
    </source>
</evidence>
<name>A0A9Q0MB83_BLOTA</name>
<dbReference type="GO" id="GO:0003905">
    <property type="term" value="F:alkylbase DNA N-glycosylase activity"/>
    <property type="evidence" value="ECO:0007669"/>
    <property type="project" value="UniProtKB-EC"/>
</dbReference>
<dbReference type="EC" id="3.2.2.21" evidence="4"/>
<comment type="catalytic activity">
    <reaction evidence="1">
        <text>Hydrolysis of alkylated DNA, releasing 3-methyladenine, 3-methylguanine, 7-methylguanine and 7-methyladenine.</text>
        <dbReference type="EC" id="3.2.2.21"/>
    </reaction>
</comment>
<sequence length="249" mass="28439">MSTEKRYISKYFPINKLNKKVKTNKPKLKNEIIQLPVNQMVRSRLIDSNFWKQSTIDLAKALLGKYLCRSVNGTILKAIIVETEAYLGAEDHASYSFGGRRTEANEPMYLPAGTCFTRMTYGVYYCFNISSNDEGGAVLLRAAEPIEGLEKMSQLRRLHPKAPRKDKFEEKPYQLANGPSKLCIAFDIDSKLNKASLLVDPNIWIEDSNILHKNNEMISRTRVGISASNLWSDKLLRFYLNNYQSVSKK</sequence>
<comment type="similarity">
    <text evidence="3">Belongs to the DNA glycosylase MPG family.</text>
</comment>
<protein>
    <recommendedName>
        <fullName evidence="10">DNA-3-methyladenine glycosylase</fullName>
        <ecNumber evidence="4">3.2.2.21</ecNumber>
    </recommendedName>
    <alternativeName>
        <fullName evidence="11">3-alkyladenine DNA glycosylase</fullName>
    </alternativeName>
    <alternativeName>
        <fullName evidence="8">3-methyladenine DNA glycosidase</fullName>
    </alternativeName>
    <alternativeName>
        <fullName evidence="13">ADPG</fullName>
    </alternativeName>
    <alternativeName>
        <fullName evidence="12">N-methylpurine-DNA glycosylase</fullName>
    </alternativeName>
</protein>
<dbReference type="Pfam" id="PF02245">
    <property type="entry name" value="Pur_DNA_glyco"/>
    <property type="match status" value="1"/>
</dbReference>
<dbReference type="PANTHER" id="PTHR10429">
    <property type="entry name" value="DNA-3-METHYLADENINE GLYCOSYLASE"/>
    <property type="match status" value="1"/>
</dbReference>
<keyword evidence="7" id="KW-0234">DNA repair</keyword>
<evidence type="ECO:0000256" key="12">
    <source>
        <dbReference type="ARBA" id="ARBA00078171"/>
    </source>
</evidence>
<evidence type="ECO:0000256" key="9">
    <source>
        <dbReference type="ARBA" id="ARBA00066187"/>
    </source>
</evidence>